<evidence type="ECO:0000313" key="2">
    <source>
        <dbReference type="EMBL" id="MFC4853595.1"/>
    </source>
</evidence>
<dbReference type="Proteomes" id="UP001595859">
    <property type="component" value="Unassembled WGS sequence"/>
</dbReference>
<reference evidence="3" key="1">
    <citation type="journal article" date="2019" name="Int. J. Syst. Evol. Microbiol.">
        <title>The Global Catalogue of Microorganisms (GCM) 10K type strain sequencing project: providing services to taxonomists for standard genome sequencing and annotation.</title>
        <authorList>
            <consortium name="The Broad Institute Genomics Platform"/>
            <consortium name="The Broad Institute Genome Sequencing Center for Infectious Disease"/>
            <person name="Wu L."/>
            <person name="Ma J."/>
        </authorList>
    </citation>
    <scope>NUCLEOTIDE SEQUENCE [LARGE SCALE GENOMIC DNA]</scope>
    <source>
        <strain evidence="3">ZS-22-S1</strain>
    </source>
</reference>
<protein>
    <submittedName>
        <fullName evidence="2">DUF397 domain-containing protein</fullName>
    </submittedName>
</protein>
<dbReference type="RefSeq" id="WP_378055541.1">
    <property type="nucleotide sequence ID" value="NZ_JBHSIS010000003.1"/>
</dbReference>
<proteinExistence type="predicted"/>
<dbReference type="InterPro" id="IPR007278">
    <property type="entry name" value="DUF397"/>
</dbReference>
<feature type="domain" description="DUF397" evidence="1">
    <location>
        <begin position="7"/>
        <end position="51"/>
    </location>
</feature>
<name>A0ABV9RW77_9PSEU</name>
<dbReference type="EMBL" id="JBHSIS010000003">
    <property type="protein sequence ID" value="MFC4853595.1"/>
    <property type="molecule type" value="Genomic_DNA"/>
</dbReference>
<keyword evidence="3" id="KW-1185">Reference proteome</keyword>
<accession>A0ABV9RW77</accession>
<evidence type="ECO:0000313" key="3">
    <source>
        <dbReference type="Proteomes" id="UP001595859"/>
    </source>
</evidence>
<sequence length="59" mass="6345">MRQESLRFRKSSRSGGQSNCVEVAQTLRHVRDSKNPAGPLLTGVDVAALVTVVRTPPNG</sequence>
<organism evidence="2 3">
    <name type="scientific">Actinophytocola glycyrrhizae</name>
    <dbReference type="NCBI Taxonomy" id="2044873"/>
    <lineage>
        <taxon>Bacteria</taxon>
        <taxon>Bacillati</taxon>
        <taxon>Actinomycetota</taxon>
        <taxon>Actinomycetes</taxon>
        <taxon>Pseudonocardiales</taxon>
        <taxon>Pseudonocardiaceae</taxon>
    </lineage>
</organism>
<evidence type="ECO:0000259" key="1">
    <source>
        <dbReference type="Pfam" id="PF04149"/>
    </source>
</evidence>
<comment type="caution">
    <text evidence="2">The sequence shown here is derived from an EMBL/GenBank/DDBJ whole genome shotgun (WGS) entry which is preliminary data.</text>
</comment>
<dbReference type="Pfam" id="PF04149">
    <property type="entry name" value="DUF397"/>
    <property type="match status" value="1"/>
</dbReference>
<gene>
    <name evidence="2" type="ORF">ACFPCV_08755</name>
</gene>